<reference evidence="1" key="1">
    <citation type="submission" date="2018-02" db="EMBL/GenBank/DDBJ databases">
        <title>Rhizophora mucronata_Transcriptome.</title>
        <authorList>
            <person name="Meera S.P."/>
            <person name="Sreeshan A."/>
            <person name="Augustine A."/>
        </authorList>
    </citation>
    <scope>NUCLEOTIDE SEQUENCE</scope>
    <source>
        <tissue evidence="1">Leaf</tissue>
    </source>
</reference>
<organism evidence="1">
    <name type="scientific">Rhizophora mucronata</name>
    <name type="common">Asiatic mangrove</name>
    <dbReference type="NCBI Taxonomy" id="61149"/>
    <lineage>
        <taxon>Eukaryota</taxon>
        <taxon>Viridiplantae</taxon>
        <taxon>Streptophyta</taxon>
        <taxon>Embryophyta</taxon>
        <taxon>Tracheophyta</taxon>
        <taxon>Spermatophyta</taxon>
        <taxon>Magnoliopsida</taxon>
        <taxon>eudicotyledons</taxon>
        <taxon>Gunneridae</taxon>
        <taxon>Pentapetalae</taxon>
        <taxon>rosids</taxon>
        <taxon>fabids</taxon>
        <taxon>Malpighiales</taxon>
        <taxon>Rhizophoraceae</taxon>
        <taxon>Rhizophora</taxon>
    </lineage>
</organism>
<proteinExistence type="predicted"/>
<accession>A0A2P2JE61</accession>
<dbReference type="EMBL" id="GGEC01011236">
    <property type="protein sequence ID" value="MBW91719.1"/>
    <property type="molecule type" value="Transcribed_RNA"/>
</dbReference>
<name>A0A2P2JE61_RHIMU</name>
<dbReference type="AlphaFoldDB" id="A0A2P2JE61"/>
<evidence type="ECO:0000313" key="1">
    <source>
        <dbReference type="EMBL" id="MBW91719.1"/>
    </source>
</evidence>
<protein>
    <submittedName>
        <fullName evidence="1">Transcription factor bHLH122-like isoform X5</fullName>
    </submittedName>
</protein>
<sequence>MQERQQKHHLLINQSIIETGQRSNRGREGGTVWTISFTIIGTSNPTAYSSRLLLG</sequence>